<protein>
    <submittedName>
        <fullName evidence="2">Uncharacterized protein</fullName>
    </submittedName>
</protein>
<evidence type="ECO:0000256" key="1">
    <source>
        <dbReference type="SAM" id="SignalP"/>
    </source>
</evidence>
<feature type="chain" id="PRO_5008608949" evidence="1">
    <location>
        <begin position="21"/>
        <end position="70"/>
    </location>
</feature>
<reference evidence="2 3" key="1">
    <citation type="submission" date="2016-03" db="EMBL/GenBank/DDBJ databases">
        <title>Comparative genomics of Pseudogymnoascus destructans, the fungus causing white-nose syndrome of bats.</title>
        <authorList>
            <person name="Palmer J.M."/>
            <person name="Drees K.P."/>
            <person name="Foster J.T."/>
            <person name="Lindner D.L."/>
        </authorList>
    </citation>
    <scope>NUCLEOTIDE SEQUENCE [LARGE SCALE GENOMIC DNA]</scope>
    <source>
        <strain evidence="2 3">UAMH 10579</strain>
    </source>
</reference>
<keyword evidence="1" id="KW-0732">Signal</keyword>
<dbReference type="AlphaFoldDB" id="A0A1B8GSB3"/>
<proteinExistence type="predicted"/>
<accession>A0A1B8GSB3</accession>
<dbReference type="Proteomes" id="UP000091956">
    <property type="component" value="Unassembled WGS sequence"/>
</dbReference>
<keyword evidence="3" id="KW-1185">Reference proteome</keyword>
<name>A0A1B8GSB3_9PEZI</name>
<gene>
    <name evidence="2" type="ORF">VE01_03357</name>
</gene>
<reference evidence="3" key="2">
    <citation type="journal article" date="2018" name="Nat. Commun.">
        <title>Extreme sensitivity to ultraviolet light in the fungal pathogen causing white-nose syndrome of bats.</title>
        <authorList>
            <person name="Palmer J.M."/>
            <person name="Drees K.P."/>
            <person name="Foster J.T."/>
            <person name="Lindner D.L."/>
        </authorList>
    </citation>
    <scope>NUCLEOTIDE SEQUENCE [LARGE SCALE GENOMIC DNA]</scope>
    <source>
        <strain evidence="3">UAMH 10579</strain>
    </source>
</reference>
<dbReference type="OrthoDB" id="10505713at2759"/>
<feature type="signal peptide" evidence="1">
    <location>
        <begin position="1"/>
        <end position="20"/>
    </location>
</feature>
<dbReference type="RefSeq" id="XP_018132444.1">
    <property type="nucleotide sequence ID" value="XM_018272852.1"/>
</dbReference>
<sequence length="70" mass="7646">MKNFAIVIAIFGLIAGYVNAAVVTTGQVLETRGEQMTDTSIFKSGGPRLVQERDYKAQMLEEIKGKPVKS</sequence>
<dbReference type="EMBL" id="KV460215">
    <property type="protein sequence ID" value="OBT98711.1"/>
    <property type="molecule type" value="Genomic_DNA"/>
</dbReference>
<evidence type="ECO:0000313" key="3">
    <source>
        <dbReference type="Proteomes" id="UP000091956"/>
    </source>
</evidence>
<organism evidence="2 3">
    <name type="scientific">Pseudogymnoascus verrucosus</name>
    <dbReference type="NCBI Taxonomy" id="342668"/>
    <lineage>
        <taxon>Eukaryota</taxon>
        <taxon>Fungi</taxon>
        <taxon>Dikarya</taxon>
        <taxon>Ascomycota</taxon>
        <taxon>Pezizomycotina</taxon>
        <taxon>Leotiomycetes</taxon>
        <taxon>Thelebolales</taxon>
        <taxon>Thelebolaceae</taxon>
        <taxon>Pseudogymnoascus</taxon>
    </lineage>
</organism>
<evidence type="ECO:0000313" key="2">
    <source>
        <dbReference type="EMBL" id="OBT98711.1"/>
    </source>
</evidence>
<dbReference type="GeneID" id="28836743"/>